<organism evidence="6 7">
    <name type="scientific">Kocuria rosea subsp. polaris</name>
    <dbReference type="NCBI Taxonomy" id="136273"/>
    <lineage>
        <taxon>Bacteria</taxon>
        <taxon>Bacillati</taxon>
        <taxon>Actinomycetota</taxon>
        <taxon>Actinomycetes</taxon>
        <taxon>Micrococcales</taxon>
        <taxon>Micrococcaceae</taxon>
        <taxon>Kocuria</taxon>
    </lineage>
</organism>
<dbReference type="InterPro" id="IPR043129">
    <property type="entry name" value="ATPase_NBD"/>
</dbReference>
<name>A0A0W8I126_KOCRO</name>
<dbReference type="PANTHER" id="PTHR43095">
    <property type="entry name" value="SUGAR KINASE"/>
    <property type="match status" value="1"/>
</dbReference>
<dbReference type="AlphaFoldDB" id="A0A0W8I126"/>
<evidence type="ECO:0000256" key="1">
    <source>
        <dbReference type="ARBA" id="ARBA00009156"/>
    </source>
</evidence>
<dbReference type="OrthoDB" id="9782710at2"/>
<dbReference type="InterPro" id="IPR018484">
    <property type="entry name" value="FGGY_N"/>
</dbReference>
<gene>
    <name evidence="6" type="ORF">AVL61_10220</name>
</gene>
<dbReference type="SUPFAM" id="SSF53067">
    <property type="entry name" value="Actin-like ATPase domain"/>
    <property type="match status" value="2"/>
</dbReference>
<evidence type="ECO:0000313" key="7">
    <source>
        <dbReference type="Proteomes" id="UP000053512"/>
    </source>
</evidence>
<keyword evidence="2" id="KW-0808">Transferase</keyword>
<evidence type="ECO:0000259" key="5">
    <source>
        <dbReference type="Pfam" id="PF02782"/>
    </source>
</evidence>
<reference evidence="7" key="1">
    <citation type="submission" date="2015-12" db="EMBL/GenBank/DDBJ databases">
        <authorList>
            <person name="Nair G.R."/>
            <person name="Kaur G."/>
            <person name="Mayilraj S."/>
        </authorList>
    </citation>
    <scope>NUCLEOTIDE SEQUENCE [LARGE SCALE GENOMIC DNA]</scope>
    <source>
        <strain evidence="7">CD08_4</strain>
    </source>
</reference>
<dbReference type="InterPro" id="IPR018485">
    <property type="entry name" value="FGGY_C"/>
</dbReference>
<dbReference type="GO" id="GO:0016301">
    <property type="term" value="F:kinase activity"/>
    <property type="evidence" value="ECO:0007669"/>
    <property type="project" value="UniProtKB-KW"/>
</dbReference>
<dbReference type="InterPro" id="IPR050406">
    <property type="entry name" value="FGGY_Carb_Kinase"/>
</dbReference>
<proteinExistence type="inferred from homology"/>
<dbReference type="RefSeq" id="WP_058875420.1">
    <property type="nucleotide sequence ID" value="NZ_LQBK01000042.1"/>
</dbReference>
<dbReference type="Gene3D" id="3.30.420.40">
    <property type="match status" value="2"/>
</dbReference>
<comment type="similarity">
    <text evidence="1">Belongs to the FGGY kinase family.</text>
</comment>
<comment type="caution">
    <text evidence="6">The sequence shown here is derived from an EMBL/GenBank/DDBJ whole genome shotgun (WGS) entry which is preliminary data.</text>
</comment>
<keyword evidence="3 6" id="KW-0418">Kinase</keyword>
<dbReference type="PANTHER" id="PTHR43095:SF2">
    <property type="entry name" value="GLUCONOKINASE"/>
    <property type="match status" value="1"/>
</dbReference>
<dbReference type="Pfam" id="PF00370">
    <property type="entry name" value="FGGY_N"/>
    <property type="match status" value="1"/>
</dbReference>
<dbReference type="EMBL" id="LQBK01000042">
    <property type="protein sequence ID" value="KUG51184.1"/>
    <property type="molecule type" value="Genomic_DNA"/>
</dbReference>
<evidence type="ECO:0000259" key="4">
    <source>
        <dbReference type="Pfam" id="PF00370"/>
    </source>
</evidence>
<dbReference type="Pfam" id="PF02782">
    <property type="entry name" value="FGGY_C"/>
    <property type="match status" value="1"/>
</dbReference>
<dbReference type="STRING" id="136273.GY22_11970"/>
<evidence type="ECO:0000256" key="2">
    <source>
        <dbReference type="ARBA" id="ARBA00022679"/>
    </source>
</evidence>
<protein>
    <submittedName>
        <fullName evidence="6">Sugar kinase</fullName>
    </submittedName>
</protein>
<accession>A0A0W8I126</accession>
<feature type="domain" description="Carbohydrate kinase FGGY N-terminal" evidence="4">
    <location>
        <begin position="28"/>
        <end position="272"/>
    </location>
</feature>
<dbReference type="Proteomes" id="UP000053512">
    <property type="component" value="Unassembled WGS sequence"/>
</dbReference>
<dbReference type="GO" id="GO:0005975">
    <property type="term" value="P:carbohydrate metabolic process"/>
    <property type="evidence" value="ECO:0007669"/>
    <property type="project" value="InterPro"/>
</dbReference>
<dbReference type="InterPro" id="IPR000577">
    <property type="entry name" value="Carb_kinase_FGGY"/>
</dbReference>
<dbReference type="PIRSF" id="PIRSF000538">
    <property type="entry name" value="GlpK"/>
    <property type="match status" value="1"/>
</dbReference>
<evidence type="ECO:0000313" key="6">
    <source>
        <dbReference type="EMBL" id="KUG51184.1"/>
    </source>
</evidence>
<dbReference type="CDD" id="cd07770">
    <property type="entry name" value="ASKHA_NBD_FGGY_GntK"/>
    <property type="match status" value="1"/>
</dbReference>
<sequence>MSKHSQPPRPDDGADFSVDLQDAADPLVMALDVGSTGSRGGLHDATGTPVLGYRHKIEHEFRTAADGTSVIDPDQVTEELAGILDLVLADPALAGRVAGVALDTFASSLVGVGADEEAVTPCFTYADSRCAEQLAGLRAELDEPAALQRTGARLHTSYLAPRLRWIRETDPQTWERARRWMSLGEYVHLRLLGTACAGTATAAWTGMLDRRTGRWDEPLLLACGLDAEQLSPVLDPHEPVPDVAVSVAERWPALEGAHWFAPVADGLSANLGSGGADASTLVVSAATSGAARVLLHEIPERVPSGLWCYRVDARRCLLGGALNDVGRAIRWLEDTVALPEGTTLQDVAEAEAAEGTPVVLPFFTGERSTGWAGGARAVLADVTASSTGADLARGVLEGVAASYARVADQLEDVAGGVERVVASGSASQDVPGLMQILADTLGKPVARAEFKRATLRGTALLALETLAPDVERARPPYGPEHEPEPGRAEHYRAVRARFEELYGALLAS</sequence>
<feature type="domain" description="Carbohydrate kinase FGGY C-terminal" evidence="5">
    <location>
        <begin position="313"/>
        <end position="463"/>
    </location>
</feature>
<evidence type="ECO:0000256" key="3">
    <source>
        <dbReference type="ARBA" id="ARBA00022777"/>
    </source>
</evidence>